<feature type="coiled-coil region" evidence="8">
    <location>
        <begin position="1545"/>
        <end position="1727"/>
    </location>
</feature>
<feature type="region of interest" description="Disordered" evidence="9">
    <location>
        <begin position="1849"/>
        <end position="1876"/>
    </location>
</feature>
<feature type="compositionally biased region" description="Gly residues" evidence="9">
    <location>
        <begin position="56"/>
        <end position="65"/>
    </location>
</feature>
<dbReference type="InterPro" id="IPR001752">
    <property type="entry name" value="Kinesin_motor_dom"/>
</dbReference>
<gene>
    <name evidence="11" type="ORF">C5167_014909</name>
</gene>
<comment type="similarity">
    <text evidence="6">Belongs to the TRAFAC class myosin-kinesin ATPase superfamily. Kinesin family. KIN-12 subfamily.</text>
</comment>
<dbReference type="GO" id="GO:0003777">
    <property type="term" value="F:microtubule motor activity"/>
    <property type="evidence" value="ECO:0007669"/>
    <property type="project" value="InterPro"/>
</dbReference>
<feature type="coiled-coil region" evidence="8">
    <location>
        <begin position="831"/>
        <end position="865"/>
    </location>
</feature>
<feature type="coiled-coil region" evidence="8">
    <location>
        <begin position="489"/>
        <end position="516"/>
    </location>
</feature>
<feature type="coiled-coil region" evidence="8">
    <location>
        <begin position="925"/>
        <end position="969"/>
    </location>
</feature>
<reference evidence="11 12" key="1">
    <citation type="journal article" date="2018" name="Science">
        <title>The opium poppy genome and morphinan production.</title>
        <authorList>
            <person name="Guo L."/>
            <person name="Winzer T."/>
            <person name="Yang X."/>
            <person name="Li Y."/>
            <person name="Ning Z."/>
            <person name="He Z."/>
            <person name="Teodor R."/>
            <person name="Lu Y."/>
            <person name="Bowser T.A."/>
            <person name="Graham I.A."/>
            <person name="Ye K."/>
        </authorList>
    </citation>
    <scope>NUCLEOTIDE SEQUENCE [LARGE SCALE GENOMIC DNA]</scope>
    <source>
        <strain evidence="12">cv. HN1</strain>
        <tissue evidence="11">Leaves</tissue>
    </source>
</reference>
<dbReference type="InterPro" id="IPR027417">
    <property type="entry name" value="P-loop_NTPase"/>
</dbReference>
<sequence>MSFRFLRRNTNQLEGNENDFESSSNSILLPPLRDPLSDNRSWSTTTSNNNGTPRASGGGGGGGKGKLPYSEPNSAQSTPYRSLPKSVSVTGCVKPHRGGDVGARGGGGSHPKVCRRVSVVPPEILPVDVQHFELVEDPSFWMDHNVQVLIRIRPISNAEKVTQGNFRCLRQDSAHTLTWLGNPETRFTFDHVACETISQEKLFMVAGLPMVENCMSGYNSCMFAYGQTGSGKTYTMMGEIHEMDRYLNEDCGMTPRIFEHLFMRIRDEEENRRKENLKYSCKCSFLEIYNEQITDLLEPSSTNLHLREDIRKGVYVENLTEHEVTTVKDVVELLLQGAANRKMAATNMNSESSRSHSVFTCVIESRWEMDSTTHLRFGRLNLVDLAGSERQKSSGAEGERLKEAANINKSLSTLGLVIMTLVDLAHGKHRHVPYRDSRLTFLLQDSLGGNSKTTIIANISPSTCSANETLSTLKFAQRAKLIQNNAKVNEDASGDVLALQRQIQQLKDQLFVLNHQKPSRDLSLCMPDSEHFQLGDDVHETNYSTPNKRIPNFQNSISITKKKMKCIETTLTGALRREKMAEAAVSRLEAEIEHMNRLAHQRDEDAQRTKMILRFREEKIKKMESLADGLVTADDFLKEENAALYEEIQLLQARIDRNPELTRFALENIRLLERLRMYEDFYEGGERETLFSEISELRDQLMETLAGHYQQQEISSGAKIKEHGSQSKRELEDCKRNLNACLKINDSLNREVDELQRDLNKYLNHSEDPFDSVADSISKEAETIKQTEQQSSVEIVSARTDLDETRSYAREDDEVLRKHELKMDSTLALQLSETENDLMEARYLIEAMESEQVRLIEELDILQKENSEYLELLRNGEFGHTQTKLQHENPCEPSEGDQLIKNPAQLNRTLATEDNVAGSVLQCKLDRVNRDLEEARLLIRRYQDDHESKQHQENEFEEIRQQVEVETAKAILDLQDNLTTLQQELQDKLCLTTEENMRLRNSLSTREDEMKVLTEEWEKATLELTAFITDGCRSLEDASDQVRVIANYFPESEVWISEHVEMAAKSFLEKEKTIEQLRKNLEDALKMGLDMELKLSSLKGATLAITDVQQLEKDEKDRETILLRSQLREKIHMIQDLGSALQVKEDEIIDAEKRAAAAFVIVKRLSDFRRAECVEVAEKEDPELKLPISVEQDKNRLSEIRAEENIQIIEAIKESEEGCRDTREMHFNLSSAILVAGEKINAATDFFVKLEEAQATMQEADTMLNTLLEANENAKLMTDRWKQAGKRLKKERASLIEEVRRLTATVCLQQGEYESLEGQFHSSLIEITNSVSSLENFVVEMQKDVEEKFNLVYSDISSLGNDLLDCVCNSRSSLEDIWSDIMEKGFSLFVMYQCHIRGSLEKISSLSSEAPNLQPGEKGCNSISYDVQERGFVEKTTCFNGPNGIKEADQSFEALCEVSNPGDNMDLRCSLGEMEKSKEEKLGLTQDNLTTENDLLKQEIARKDILLKGLLFDLSLLQESTSNSKDIKDETEQMFATLAGIQEELAVKTTQLDNILAQNKKLEEQLAETEAALIMTNSKFEQVEEVQDDLMSQNSELKSLVDDLFTTKDDVEGQLEEKKEIIKNLEEEILRMAFKVEEKILASIEDIEDELRAVSDERDNLREEVISLNDKLEMANALADENEAVAVEARQESEASKLYAEQKEEEVKILERSVEELEYTINVMDQKVHEMGEEVERYRLRDDLQQEVQGSLHRTLTIENTKQNMASEYSDDERQMEHQISRHLDDQTLQPHEYRDQIRILEKKRAEQAKEIKECRDYISELVLHADAQASLYHQKYNELESMVREVKKDSSASTSVALPSEKTEKSTRPRGSSSPFRCIQGLVHHVSIEKDQELSMARLQIEELQALSSKQQKEVCVVNARLAAAESMTHDVIRDLLAVKLDLTNYANLIDQHEVQKLVEQAQKQTEESIAKEQEVMNLRKQINDLLEERQSYINEINQKEADILSTQLKVEQLRERDHMLKAQNEMLKMDKNKLKRKVMDLDEMMKKQFESQNSQQRAQQKMKGKENCFSRDGNAEFSRRVGHSDKLLSDVNNDLNYYQKPSSRHQYDEERHRNRRQEHEDDYN</sequence>
<dbReference type="InterPro" id="IPR044986">
    <property type="entry name" value="KIF15/KIN-12"/>
</dbReference>
<feature type="region of interest" description="Disordered" evidence="9">
    <location>
        <begin position="1"/>
        <end position="87"/>
    </location>
</feature>
<feature type="coiled-coil region" evidence="8">
    <location>
        <begin position="1956"/>
        <end position="2046"/>
    </location>
</feature>
<evidence type="ECO:0000256" key="3">
    <source>
        <dbReference type="ARBA" id="ARBA00022840"/>
    </source>
</evidence>
<keyword evidence="5 7" id="KW-0505">Motor protein</keyword>
<feature type="domain" description="Kinesin motor" evidence="10">
    <location>
        <begin position="145"/>
        <end position="482"/>
    </location>
</feature>
<evidence type="ECO:0000256" key="7">
    <source>
        <dbReference type="PROSITE-ProRule" id="PRU00283"/>
    </source>
</evidence>
<keyword evidence="3 7" id="KW-0067">ATP-binding</keyword>
<evidence type="ECO:0000313" key="12">
    <source>
        <dbReference type="Proteomes" id="UP000316621"/>
    </source>
</evidence>
<feature type="coiled-coil region" evidence="8">
    <location>
        <begin position="1250"/>
        <end position="1305"/>
    </location>
</feature>
<dbReference type="CDD" id="cd01373">
    <property type="entry name" value="KISc_KLP2_like"/>
    <property type="match status" value="1"/>
</dbReference>
<feature type="region of interest" description="Disordered" evidence="9">
    <location>
        <begin position="2050"/>
        <end position="2126"/>
    </location>
</feature>
<feature type="compositionally biased region" description="Polar residues" evidence="9">
    <location>
        <begin position="2052"/>
        <end position="2061"/>
    </location>
</feature>
<organism evidence="11 12">
    <name type="scientific">Papaver somniferum</name>
    <name type="common">Opium poppy</name>
    <dbReference type="NCBI Taxonomy" id="3469"/>
    <lineage>
        <taxon>Eukaryota</taxon>
        <taxon>Viridiplantae</taxon>
        <taxon>Streptophyta</taxon>
        <taxon>Embryophyta</taxon>
        <taxon>Tracheophyta</taxon>
        <taxon>Spermatophyta</taxon>
        <taxon>Magnoliopsida</taxon>
        <taxon>Ranunculales</taxon>
        <taxon>Papaveraceae</taxon>
        <taxon>Papaveroideae</taxon>
        <taxon>Papaver</taxon>
    </lineage>
</organism>
<feature type="compositionally biased region" description="Basic and acidic residues" evidence="9">
    <location>
        <begin position="2065"/>
        <end position="2090"/>
    </location>
</feature>
<dbReference type="OMA" id="TMMGEIN"/>
<protein>
    <recommendedName>
        <fullName evidence="10">Kinesin motor domain-containing protein</fullName>
    </recommendedName>
</protein>
<dbReference type="PRINTS" id="PR00380">
    <property type="entry name" value="KINESINHEAVY"/>
</dbReference>
<dbReference type="Gene3D" id="3.40.850.10">
    <property type="entry name" value="Kinesin motor domain"/>
    <property type="match status" value="1"/>
</dbReference>
<feature type="compositionally biased region" description="Polar residues" evidence="9">
    <location>
        <begin position="8"/>
        <end position="27"/>
    </location>
</feature>
<keyword evidence="12" id="KW-1185">Reference proteome</keyword>
<evidence type="ECO:0000256" key="9">
    <source>
        <dbReference type="SAM" id="MobiDB-lite"/>
    </source>
</evidence>
<dbReference type="PANTHER" id="PTHR37739:SF18">
    <property type="entry name" value="KINESIN-LIKE PROTEIN KIN-12C"/>
    <property type="match status" value="1"/>
</dbReference>
<feature type="compositionally biased region" description="Polar residues" evidence="9">
    <location>
        <begin position="2092"/>
        <end position="2103"/>
    </location>
</feature>
<keyword evidence="2 7" id="KW-0547">Nucleotide-binding</keyword>
<dbReference type="PROSITE" id="PS50067">
    <property type="entry name" value="KINESIN_MOTOR_2"/>
    <property type="match status" value="1"/>
</dbReference>
<dbReference type="FunFam" id="3.40.850.10:FF:000033">
    <property type="entry name" value="Kinesin-like protein KIN-12E"/>
    <property type="match status" value="1"/>
</dbReference>
<name>A0A4Y7J8L9_PAPSO</name>
<accession>A0A4Y7J8L9</accession>
<keyword evidence="1" id="KW-0493">Microtubule</keyword>
<evidence type="ECO:0000256" key="1">
    <source>
        <dbReference type="ARBA" id="ARBA00022701"/>
    </source>
</evidence>
<dbReference type="GO" id="GO:0007018">
    <property type="term" value="P:microtubule-based movement"/>
    <property type="evidence" value="ECO:0007669"/>
    <property type="project" value="InterPro"/>
</dbReference>
<feature type="compositionally biased region" description="Low complexity" evidence="9">
    <location>
        <begin position="38"/>
        <end position="52"/>
    </location>
</feature>
<feature type="coiled-coil region" evidence="8">
    <location>
        <begin position="731"/>
        <end position="765"/>
    </location>
</feature>
<dbReference type="Pfam" id="PF00225">
    <property type="entry name" value="Kinesin"/>
    <property type="match status" value="1"/>
</dbReference>
<dbReference type="PANTHER" id="PTHR37739">
    <property type="entry name" value="KINESIN-LIKE PROTEIN KIN-12D"/>
    <property type="match status" value="1"/>
</dbReference>
<dbReference type="GO" id="GO:0005524">
    <property type="term" value="F:ATP binding"/>
    <property type="evidence" value="ECO:0007669"/>
    <property type="project" value="UniProtKB-UniRule"/>
</dbReference>
<dbReference type="Gramene" id="RZC56059">
    <property type="protein sequence ID" value="RZC56059"/>
    <property type="gene ID" value="C5167_014909"/>
</dbReference>
<dbReference type="OrthoDB" id="3176171at2759"/>
<evidence type="ECO:0000256" key="5">
    <source>
        <dbReference type="ARBA" id="ARBA00023175"/>
    </source>
</evidence>
<dbReference type="SUPFAM" id="SSF52540">
    <property type="entry name" value="P-loop containing nucleoside triphosphate hydrolases"/>
    <property type="match status" value="1"/>
</dbReference>
<dbReference type="GO" id="GO:0005874">
    <property type="term" value="C:microtubule"/>
    <property type="evidence" value="ECO:0007669"/>
    <property type="project" value="UniProtKB-KW"/>
</dbReference>
<dbReference type="STRING" id="3469.A0A4Y7J8L9"/>
<dbReference type="InterPro" id="IPR036961">
    <property type="entry name" value="Kinesin_motor_dom_sf"/>
</dbReference>
<evidence type="ECO:0000256" key="4">
    <source>
        <dbReference type="ARBA" id="ARBA00023054"/>
    </source>
</evidence>
<dbReference type="GO" id="GO:0008017">
    <property type="term" value="F:microtubule binding"/>
    <property type="evidence" value="ECO:0007669"/>
    <property type="project" value="InterPro"/>
</dbReference>
<keyword evidence="4 8" id="KW-0175">Coiled coil</keyword>
<evidence type="ECO:0000256" key="8">
    <source>
        <dbReference type="SAM" id="Coils"/>
    </source>
</evidence>
<feature type="compositionally biased region" description="Polar residues" evidence="9">
    <location>
        <begin position="71"/>
        <end position="87"/>
    </location>
</feature>
<dbReference type="Proteomes" id="UP000316621">
    <property type="component" value="Chromosome 3"/>
</dbReference>
<feature type="binding site" evidence="7">
    <location>
        <begin position="226"/>
        <end position="233"/>
    </location>
    <ligand>
        <name>ATP</name>
        <dbReference type="ChEBI" id="CHEBI:30616"/>
    </ligand>
</feature>
<evidence type="ECO:0000313" key="11">
    <source>
        <dbReference type="EMBL" id="RZC56059.1"/>
    </source>
</evidence>
<evidence type="ECO:0000256" key="2">
    <source>
        <dbReference type="ARBA" id="ARBA00022741"/>
    </source>
</evidence>
<evidence type="ECO:0000256" key="6">
    <source>
        <dbReference type="ARBA" id="ARBA00034488"/>
    </source>
</evidence>
<evidence type="ECO:0000259" key="10">
    <source>
        <dbReference type="PROSITE" id="PS50067"/>
    </source>
</evidence>
<dbReference type="EMBL" id="CM010717">
    <property type="protein sequence ID" value="RZC56059.1"/>
    <property type="molecule type" value="Genomic_DNA"/>
</dbReference>
<proteinExistence type="inferred from homology"/>
<dbReference type="PROSITE" id="PS00411">
    <property type="entry name" value="KINESIN_MOTOR_1"/>
    <property type="match status" value="1"/>
</dbReference>
<dbReference type="InterPro" id="IPR019821">
    <property type="entry name" value="Kinesin_motor_CS"/>
</dbReference>
<dbReference type="SMART" id="SM00129">
    <property type="entry name" value="KISc"/>
    <property type="match status" value="1"/>
</dbReference>